<evidence type="ECO:0000313" key="11">
    <source>
        <dbReference type="EMBL" id="KAF2808964.1"/>
    </source>
</evidence>
<comment type="similarity">
    <text evidence="2 8">Belongs to the GMC oxidoreductase family.</text>
</comment>
<dbReference type="AlphaFoldDB" id="A0A6A6YLV7"/>
<protein>
    <submittedName>
        <fullName evidence="11 13">Choline dehydrogenase</fullName>
    </submittedName>
</protein>
<name>A0A6A6YLV7_9PEZI</name>
<dbReference type="SUPFAM" id="SSF54373">
    <property type="entry name" value="FAD-linked reductases, C-terminal domain"/>
    <property type="match status" value="1"/>
</dbReference>
<dbReference type="Pfam" id="PF00732">
    <property type="entry name" value="GMC_oxred_N"/>
    <property type="match status" value="1"/>
</dbReference>
<dbReference type="PANTHER" id="PTHR11552:SF201">
    <property type="entry name" value="GLUCOSE-METHANOL-CHOLINE OXIDOREDUCTASE N-TERMINAL DOMAIN-CONTAINING PROTEIN"/>
    <property type="match status" value="1"/>
</dbReference>
<dbReference type="EMBL" id="MU003702">
    <property type="protein sequence ID" value="KAF2808964.1"/>
    <property type="molecule type" value="Genomic_DNA"/>
</dbReference>
<evidence type="ECO:0000256" key="2">
    <source>
        <dbReference type="ARBA" id="ARBA00010790"/>
    </source>
</evidence>
<evidence type="ECO:0000313" key="12">
    <source>
        <dbReference type="Proteomes" id="UP000504636"/>
    </source>
</evidence>
<evidence type="ECO:0000256" key="6">
    <source>
        <dbReference type="PIRSR" id="PIRSR000137-1"/>
    </source>
</evidence>
<evidence type="ECO:0000256" key="8">
    <source>
        <dbReference type="RuleBase" id="RU003968"/>
    </source>
</evidence>
<feature type="binding site" evidence="7">
    <location>
        <position position="244"/>
    </location>
    <ligand>
        <name>FAD</name>
        <dbReference type="ChEBI" id="CHEBI:57692"/>
    </ligand>
</feature>
<dbReference type="GO" id="GO:0050660">
    <property type="term" value="F:flavin adenine dinucleotide binding"/>
    <property type="evidence" value="ECO:0007669"/>
    <property type="project" value="InterPro"/>
</dbReference>
<dbReference type="GeneID" id="54461049"/>
<evidence type="ECO:0000259" key="9">
    <source>
        <dbReference type="PROSITE" id="PS00623"/>
    </source>
</evidence>
<keyword evidence="5" id="KW-0560">Oxidoreductase</keyword>
<evidence type="ECO:0000256" key="7">
    <source>
        <dbReference type="PIRSR" id="PIRSR000137-2"/>
    </source>
</evidence>
<dbReference type="Pfam" id="PF05199">
    <property type="entry name" value="GMC_oxred_C"/>
    <property type="match status" value="1"/>
</dbReference>
<dbReference type="InterPro" id="IPR012132">
    <property type="entry name" value="GMC_OxRdtase"/>
</dbReference>
<feature type="domain" description="Glucose-methanol-choline oxidoreductase N-terminal" evidence="9">
    <location>
        <begin position="93"/>
        <end position="116"/>
    </location>
</feature>
<feature type="binding site" evidence="7">
    <location>
        <position position="99"/>
    </location>
    <ligand>
        <name>FAD</name>
        <dbReference type="ChEBI" id="CHEBI:57692"/>
    </ligand>
</feature>
<dbReference type="InterPro" id="IPR036188">
    <property type="entry name" value="FAD/NAD-bd_sf"/>
</dbReference>
<dbReference type="Proteomes" id="UP000504636">
    <property type="component" value="Unplaced"/>
</dbReference>
<dbReference type="OrthoDB" id="269227at2759"/>
<dbReference type="Gene3D" id="3.50.50.60">
    <property type="entry name" value="FAD/NAD(P)-binding domain"/>
    <property type="match status" value="1"/>
</dbReference>
<evidence type="ECO:0000256" key="1">
    <source>
        <dbReference type="ARBA" id="ARBA00001974"/>
    </source>
</evidence>
<dbReference type="InterPro" id="IPR007867">
    <property type="entry name" value="GMC_OxRtase_C"/>
</dbReference>
<dbReference type="PROSITE" id="PS00624">
    <property type="entry name" value="GMC_OXRED_2"/>
    <property type="match status" value="1"/>
</dbReference>
<evidence type="ECO:0000259" key="10">
    <source>
        <dbReference type="PROSITE" id="PS00624"/>
    </source>
</evidence>
<gene>
    <name evidence="11 13" type="ORF">BDZ99DRAFT_463817</name>
</gene>
<dbReference type="PANTHER" id="PTHR11552">
    <property type="entry name" value="GLUCOSE-METHANOL-CHOLINE GMC OXIDOREDUCTASE"/>
    <property type="match status" value="1"/>
</dbReference>
<reference evidence="11 13" key="1">
    <citation type="journal article" date="2020" name="Stud. Mycol.">
        <title>101 Dothideomycetes genomes: a test case for predicting lifestyles and emergence of pathogens.</title>
        <authorList>
            <person name="Haridas S."/>
            <person name="Albert R."/>
            <person name="Binder M."/>
            <person name="Bloem J."/>
            <person name="Labutti K."/>
            <person name="Salamov A."/>
            <person name="Andreopoulos B."/>
            <person name="Baker S."/>
            <person name="Barry K."/>
            <person name="Bills G."/>
            <person name="Bluhm B."/>
            <person name="Cannon C."/>
            <person name="Castanera R."/>
            <person name="Culley D."/>
            <person name="Daum C."/>
            <person name="Ezra D."/>
            <person name="Gonzalez J."/>
            <person name="Henrissat B."/>
            <person name="Kuo A."/>
            <person name="Liang C."/>
            <person name="Lipzen A."/>
            <person name="Lutzoni F."/>
            <person name="Magnuson J."/>
            <person name="Mondo S."/>
            <person name="Nolan M."/>
            <person name="Ohm R."/>
            <person name="Pangilinan J."/>
            <person name="Park H.-J."/>
            <person name="Ramirez L."/>
            <person name="Alfaro M."/>
            <person name="Sun H."/>
            <person name="Tritt A."/>
            <person name="Yoshinaga Y."/>
            <person name="Zwiers L.-H."/>
            <person name="Turgeon B."/>
            <person name="Goodwin S."/>
            <person name="Spatafora J."/>
            <person name="Crous P."/>
            <person name="Grigoriev I."/>
        </authorList>
    </citation>
    <scope>NUCLEOTIDE SEQUENCE</scope>
    <source>
        <strain evidence="11 13">CBS 304.34</strain>
    </source>
</reference>
<dbReference type="SUPFAM" id="SSF51905">
    <property type="entry name" value="FAD/NAD(P)-binding domain"/>
    <property type="match status" value="1"/>
</dbReference>
<dbReference type="InterPro" id="IPR000172">
    <property type="entry name" value="GMC_OxRdtase_N"/>
</dbReference>
<feature type="active site" description="Proton acceptor" evidence="6">
    <location>
        <position position="587"/>
    </location>
</feature>
<feature type="binding site" evidence="7">
    <location>
        <begin position="541"/>
        <end position="542"/>
    </location>
    <ligand>
        <name>FAD</name>
        <dbReference type="ChEBI" id="CHEBI:57692"/>
    </ligand>
</feature>
<feature type="domain" description="Glucose-methanol-choline oxidoreductase N-terminal" evidence="10">
    <location>
        <begin position="284"/>
        <end position="298"/>
    </location>
</feature>
<reference evidence="13" key="3">
    <citation type="submission" date="2025-04" db="UniProtKB">
        <authorList>
            <consortium name="RefSeq"/>
        </authorList>
    </citation>
    <scope>IDENTIFICATION</scope>
    <source>
        <strain evidence="13">CBS 304.34</strain>
    </source>
</reference>
<dbReference type="RefSeq" id="XP_033575928.1">
    <property type="nucleotide sequence ID" value="XM_033720156.1"/>
</dbReference>
<feature type="binding site" evidence="7">
    <location>
        <position position="95"/>
    </location>
    <ligand>
        <name>FAD</name>
        <dbReference type="ChEBI" id="CHEBI:57692"/>
    </ligand>
</feature>
<reference evidence="13" key="2">
    <citation type="submission" date="2020-04" db="EMBL/GenBank/DDBJ databases">
        <authorList>
            <consortium name="NCBI Genome Project"/>
        </authorList>
    </citation>
    <scope>NUCLEOTIDE SEQUENCE</scope>
    <source>
        <strain evidence="13">CBS 304.34</strain>
    </source>
</reference>
<dbReference type="Gene3D" id="3.30.560.10">
    <property type="entry name" value="Glucose Oxidase, domain 3"/>
    <property type="match status" value="1"/>
</dbReference>
<comment type="cofactor">
    <cofactor evidence="1 7">
        <name>FAD</name>
        <dbReference type="ChEBI" id="CHEBI:57692"/>
    </cofactor>
</comment>
<accession>A0A6A6YLV7</accession>
<proteinExistence type="inferred from homology"/>
<organism evidence="11">
    <name type="scientific">Mytilinidion resinicola</name>
    <dbReference type="NCBI Taxonomy" id="574789"/>
    <lineage>
        <taxon>Eukaryota</taxon>
        <taxon>Fungi</taxon>
        <taxon>Dikarya</taxon>
        <taxon>Ascomycota</taxon>
        <taxon>Pezizomycotina</taxon>
        <taxon>Dothideomycetes</taxon>
        <taxon>Pleosporomycetidae</taxon>
        <taxon>Mytilinidiales</taxon>
        <taxon>Mytilinidiaceae</taxon>
        <taxon>Mytilinidion</taxon>
    </lineage>
</organism>
<feature type="active site" description="Proton donor" evidence="6">
    <location>
        <position position="542"/>
    </location>
</feature>
<evidence type="ECO:0000256" key="4">
    <source>
        <dbReference type="ARBA" id="ARBA00022827"/>
    </source>
</evidence>
<evidence type="ECO:0000256" key="3">
    <source>
        <dbReference type="ARBA" id="ARBA00022630"/>
    </source>
</evidence>
<evidence type="ECO:0000313" key="13">
    <source>
        <dbReference type="RefSeq" id="XP_033575928.1"/>
    </source>
</evidence>
<dbReference type="PROSITE" id="PS00623">
    <property type="entry name" value="GMC_OXRED_1"/>
    <property type="match status" value="1"/>
</dbReference>
<dbReference type="PIRSF" id="PIRSF000137">
    <property type="entry name" value="Alcohol_oxidase"/>
    <property type="match status" value="1"/>
</dbReference>
<keyword evidence="3 8" id="KW-0285">Flavoprotein</keyword>
<keyword evidence="12" id="KW-1185">Reference proteome</keyword>
<evidence type="ECO:0000256" key="5">
    <source>
        <dbReference type="ARBA" id="ARBA00023002"/>
    </source>
</evidence>
<dbReference type="GO" id="GO:0016614">
    <property type="term" value="F:oxidoreductase activity, acting on CH-OH group of donors"/>
    <property type="evidence" value="ECO:0007669"/>
    <property type="project" value="InterPro"/>
</dbReference>
<sequence length="611" mass="66187">MANPSISALGFCQRKFDYLIVGGGTAGLVVAARLTEHPDITVGVLEAGPAVFDDPIINVPGRFGESLGTGYDWQFETTPQPGLNGRRIPWNRGRVLGGTSALNFMTWNRGNRQDFDAWEELGNKGWGWDSLLPFFKKTETFDEPSAEHQSLHHTQFESEYHGSNGPIRTVHSKEYSVPHQYWHETLERLSTKTNTSHFSGSNLGAFTTLTSVDPNTRTRCSSATAYYLPNSARKNLVLLTEATVQEINIEKDGRDEWVAKGVKFTHAGEVYAANAGCEVILCAGSVQSPQLLEVSGVGNPSVLAAAGIPLKVCNPNVGENLQDHMMTAMVFEIDRSIIGPDELRADPTLAAAADLTYETSQSGVRAMLPCALSYIPVSQVLSSASIAELARRVSTPRSSLRDRVLAKQFAPGVVRGQVEYLFDVGNWSSYFKSEPGKVYGTMLMMLQLPFSQGSVHIPPRSAAGPPTMQTKPVIDPQYYGGDGGRVDFEVMTTAQKFAAKICSTAPLSNVIRSRVFPPQQGPAADDEDFTDFVRNYTASDWHPVGSCGMGGLAGITAGVVDDRLRVYGVRGLRVVDASIMPLQICAHIQATIYAIGEKGSAMILEDRGVGG</sequence>
<keyword evidence="4 7" id="KW-0274">FAD</keyword>